<feature type="compositionally biased region" description="Polar residues" evidence="1">
    <location>
        <begin position="1"/>
        <end position="14"/>
    </location>
</feature>
<dbReference type="InParanoid" id="W2S105"/>
<organism evidence="2 3">
    <name type="scientific">Cyphellophora europaea (strain CBS 101466)</name>
    <name type="common">Phialophora europaea</name>
    <dbReference type="NCBI Taxonomy" id="1220924"/>
    <lineage>
        <taxon>Eukaryota</taxon>
        <taxon>Fungi</taxon>
        <taxon>Dikarya</taxon>
        <taxon>Ascomycota</taxon>
        <taxon>Pezizomycotina</taxon>
        <taxon>Eurotiomycetes</taxon>
        <taxon>Chaetothyriomycetidae</taxon>
        <taxon>Chaetothyriales</taxon>
        <taxon>Cyphellophoraceae</taxon>
        <taxon>Cyphellophora</taxon>
    </lineage>
</organism>
<dbReference type="GeneID" id="19968859"/>
<evidence type="ECO:0000313" key="3">
    <source>
        <dbReference type="Proteomes" id="UP000030752"/>
    </source>
</evidence>
<accession>W2S105</accession>
<dbReference type="VEuPathDB" id="FungiDB:HMPREF1541_01520"/>
<protein>
    <submittedName>
        <fullName evidence="2">Uncharacterized protein</fullName>
    </submittedName>
</protein>
<dbReference type="Proteomes" id="UP000030752">
    <property type="component" value="Unassembled WGS sequence"/>
</dbReference>
<dbReference type="InterPro" id="IPR027417">
    <property type="entry name" value="P-loop_NTPase"/>
</dbReference>
<proteinExistence type="predicted"/>
<evidence type="ECO:0000313" key="2">
    <source>
        <dbReference type="EMBL" id="ETN42366.1"/>
    </source>
</evidence>
<evidence type="ECO:0000256" key="1">
    <source>
        <dbReference type="SAM" id="MobiDB-lite"/>
    </source>
</evidence>
<reference evidence="2 3" key="1">
    <citation type="submission" date="2013-03" db="EMBL/GenBank/DDBJ databases">
        <title>The Genome Sequence of Phialophora europaea CBS 101466.</title>
        <authorList>
            <consortium name="The Broad Institute Genomics Platform"/>
            <person name="Cuomo C."/>
            <person name="de Hoog S."/>
            <person name="Gorbushina A."/>
            <person name="Walker B."/>
            <person name="Young S.K."/>
            <person name="Zeng Q."/>
            <person name="Gargeya S."/>
            <person name="Fitzgerald M."/>
            <person name="Haas B."/>
            <person name="Abouelleil A."/>
            <person name="Allen A.W."/>
            <person name="Alvarado L."/>
            <person name="Arachchi H.M."/>
            <person name="Berlin A.M."/>
            <person name="Chapman S.B."/>
            <person name="Gainer-Dewar J."/>
            <person name="Goldberg J."/>
            <person name="Griggs A."/>
            <person name="Gujja S."/>
            <person name="Hansen M."/>
            <person name="Howarth C."/>
            <person name="Imamovic A."/>
            <person name="Ireland A."/>
            <person name="Larimer J."/>
            <person name="McCowan C."/>
            <person name="Murphy C."/>
            <person name="Pearson M."/>
            <person name="Poon T.W."/>
            <person name="Priest M."/>
            <person name="Roberts A."/>
            <person name="Saif S."/>
            <person name="Shea T."/>
            <person name="Sisk P."/>
            <person name="Sykes S."/>
            <person name="Wortman J."/>
            <person name="Nusbaum C."/>
            <person name="Birren B."/>
        </authorList>
    </citation>
    <scope>NUCLEOTIDE SEQUENCE [LARGE SCALE GENOMIC DNA]</scope>
    <source>
        <strain evidence="2 3">CBS 101466</strain>
    </source>
</reference>
<dbReference type="AlphaFoldDB" id="W2S105"/>
<sequence length="283" mass="31823">MTDTVQSLTSNSLTGDGPFADRSPHRSYKIIVLAGPAATQAHRKEQFELMRQRNPWDKDFRLPILRNPPSELHIGHRSTAQAIQRRAELVVEALKSDIERDLAQVSQDTPHELTGDLVLVIDGFPNSMIEARLFEQLIGRPDCFLVFTADTEYLKQCLWKQWWAGELRLAALEVSTESYQPQGECTTTVHGLPSADDRTSTHCPSATYDKATEASSSPALSKAHEYIDSLFPEGWHFPYQGLSSWYTTELAARAGTIDLEQGVEAVYVEIAKVLQWLDTDEIY</sequence>
<dbReference type="Gene3D" id="3.40.50.300">
    <property type="entry name" value="P-loop containing nucleotide triphosphate hydrolases"/>
    <property type="match status" value="1"/>
</dbReference>
<dbReference type="RefSeq" id="XP_008714102.1">
    <property type="nucleotide sequence ID" value="XM_008715880.1"/>
</dbReference>
<feature type="region of interest" description="Disordered" evidence="1">
    <location>
        <begin position="1"/>
        <end position="21"/>
    </location>
</feature>
<dbReference type="HOGENOM" id="CLU_983588_0_0_1"/>
<name>W2S105_CYPE1</name>
<gene>
    <name evidence="2" type="ORF">HMPREF1541_01520</name>
</gene>
<keyword evidence="3" id="KW-1185">Reference proteome</keyword>
<dbReference type="EMBL" id="KB822718">
    <property type="protein sequence ID" value="ETN42366.1"/>
    <property type="molecule type" value="Genomic_DNA"/>
</dbReference>